<organism evidence="1">
    <name type="scientific">uncultured Frankineae bacterium</name>
    <dbReference type="NCBI Taxonomy" id="437475"/>
    <lineage>
        <taxon>Bacteria</taxon>
        <taxon>Bacillati</taxon>
        <taxon>Actinomycetota</taxon>
        <taxon>Actinomycetes</taxon>
        <taxon>Frankiales</taxon>
        <taxon>environmental samples</taxon>
    </lineage>
</organism>
<gene>
    <name evidence="1" type="ORF">AVDCRST_MAG07-653</name>
</gene>
<dbReference type="AlphaFoldDB" id="A0A6J4KSQ2"/>
<proteinExistence type="predicted"/>
<evidence type="ECO:0000313" key="1">
    <source>
        <dbReference type="EMBL" id="CAA9313372.1"/>
    </source>
</evidence>
<protein>
    <submittedName>
        <fullName evidence="1">Uncharacterized protein</fullName>
    </submittedName>
</protein>
<feature type="non-terminal residue" evidence="1">
    <location>
        <position position="75"/>
    </location>
</feature>
<reference evidence="1" key="1">
    <citation type="submission" date="2020-02" db="EMBL/GenBank/DDBJ databases">
        <authorList>
            <person name="Meier V. D."/>
        </authorList>
    </citation>
    <scope>NUCLEOTIDE SEQUENCE</scope>
    <source>
        <strain evidence="1">AVDCRST_MAG07</strain>
    </source>
</reference>
<accession>A0A6J4KSQ2</accession>
<sequence length="75" mass="8153">MVGRLVEQQQVGRLEQQLAQGDPAPLAAGQHADVGVRRRQAQRVHGLLDLAVELPGVGRLDLVEQGLLLLEDLLE</sequence>
<name>A0A6J4KSQ2_9ACTN</name>
<dbReference type="AntiFam" id="ANF00142">
    <property type="entry name" value="Shadow ORF (opposite yadG)"/>
</dbReference>
<dbReference type="EMBL" id="CADCUB010000037">
    <property type="protein sequence ID" value="CAA9313372.1"/>
    <property type="molecule type" value="Genomic_DNA"/>
</dbReference>